<comment type="subunit">
    <text evidence="4">Part of the 50S ribosomal subunit.</text>
</comment>
<dbReference type="PANTHER" id="PTHR12934">
    <property type="entry name" value="50S RIBOSOMAL PROTEIN L15"/>
    <property type="match status" value="1"/>
</dbReference>
<organism evidence="6">
    <name type="scientific">uncultured bacterium</name>
    <name type="common">gcode 4</name>
    <dbReference type="NCBI Taxonomy" id="1234023"/>
    <lineage>
        <taxon>Bacteria</taxon>
        <taxon>environmental samples</taxon>
    </lineage>
</organism>
<dbReference type="GO" id="GO:0022625">
    <property type="term" value="C:cytosolic large ribosomal subunit"/>
    <property type="evidence" value="ECO:0007669"/>
    <property type="project" value="TreeGrafter"/>
</dbReference>
<dbReference type="GO" id="GO:0019843">
    <property type="term" value="F:rRNA binding"/>
    <property type="evidence" value="ECO:0007669"/>
    <property type="project" value="UniProtKB-UniRule"/>
</dbReference>
<dbReference type="GO" id="GO:0003735">
    <property type="term" value="F:structural constituent of ribosome"/>
    <property type="evidence" value="ECO:0007669"/>
    <property type="project" value="InterPro"/>
</dbReference>
<dbReference type="EMBL" id="AMFJ01036077">
    <property type="protein sequence ID" value="EKD25395.1"/>
    <property type="molecule type" value="Genomic_DNA"/>
</dbReference>
<dbReference type="InterPro" id="IPR030878">
    <property type="entry name" value="Ribosomal_uL15"/>
</dbReference>
<keyword evidence="3 4" id="KW-0687">Ribonucleoprotein</keyword>
<feature type="region of interest" description="Disordered" evidence="5">
    <location>
        <begin position="210"/>
        <end position="241"/>
    </location>
</feature>
<gene>
    <name evidence="4" type="primary">rplO</name>
    <name evidence="6" type="ORF">ACD_80C00070G0002</name>
</gene>
<dbReference type="InterPro" id="IPR036227">
    <property type="entry name" value="Ribosomal_uL15/eL18_sf"/>
</dbReference>
<keyword evidence="4" id="KW-0699">rRNA-binding</keyword>
<feature type="compositionally biased region" description="Gly residues" evidence="5">
    <location>
        <begin position="22"/>
        <end position="35"/>
    </location>
</feature>
<dbReference type="GO" id="GO:0006412">
    <property type="term" value="P:translation"/>
    <property type="evidence" value="ECO:0007669"/>
    <property type="project" value="UniProtKB-UniRule"/>
</dbReference>
<comment type="function">
    <text evidence="4">Binds to the 23S rRNA.</text>
</comment>
<evidence type="ECO:0000256" key="1">
    <source>
        <dbReference type="ARBA" id="ARBA00007320"/>
    </source>
</evidence>
<keyword evidence="2 4" id="KW-0689">Ribosomal protein</keyword>
<protein>
    <recommendedName>
        <fullName evidence="4">Large ribosomal subunit protein uL15</fullName>
    </recommendedName>
</protein>
<evidence type="ECO:0000313" key="6">
    <source>
        <dbReference type="EMBL" id="EKD25395.1"/>
    </source>
</evidence>
<feature type="compositionally biased region" description="Basic residues" evidence="5">
    <location>
        <begin position="1"/>
        <end position="21"/>
    </location>
</feature>
<comment type="caution">
    <text evidence="6">The sequence shown here is derived from an EMBL/GenBank/DDBJ whole genome shotgun (WGS) entry which is preliminary data.</text>
</comment>
<comment type="similarity">
    <text evidence="1 4">Belongs to the universal ribosomal protein uL15 family.</text>
</comment>
<dbReference type="SUPFAM" id="SSF52080">
    <property type="entry name" value="Ribosomal proteins L15p and L18e"/>
    <property type="match status" value="1"/>
</dbReference>
<evidence type="ECO:0000256" key="5">
    <source>
        <dbReference type="SAM" id="MobiDB-lite"/>
    </source>
</evidence>
<sequence length="241" mass="26603">MQTHQLKKSKGLKDKQRRRGRGNGTGTGNYSGRGLKGQKSRSWHSMKPFFEGGQTSIVQRLPKARGFTRYFKLVKDVVIVNLGALDADPRIADKMEITKQVLKDLGYIKSAKAFVKLLSHGEYAKHLTFTDIDSFSAAAKTKMENPGTVHSASRKAPIAVVKDKKSKVWKLKIKTTAEKKEIKKVVAKKVASAKAEKAVKAEKKTVKVVAKKEKADKSPKSGVKKAMEKTAVKRAAAKKTK</sequence>
<proteinExistence type="inferred from homology"/>
<reference evidence="6" key="1">
    <citation type="journal article" date="2012" name="Science">
        <title>Fermentation, hydrogen, and sulfur metabolism in multiple uncultivated bacterial phyla.</title>
        <authorList>
            <person name="Wrighton K.C."/>
            <person name="Thomas B.C."/>
            <person name="Sharon I."/>
            <person name="Miller C.S."/>
            <person name="Castelle C.J."/>
            <person name="VerBerkmoes N.C."/>
            <person name="Wilkins M.J."/>
            <person name="Hettich R.L."/>
            <person name="Lipton M.S."/>
            <person name="Williams K.H."/>
            <person name="Long P.E."/>
            <person name="Banfield J.F."/>
        </authorList>
    </citation>
    <scope>NUCLEOTIDE SEQUENCE [LARGE SCALE GENOMIC DNA]</scope>
</reference>
<dbReference type="InterPro" id="IPR005749">
    <property type="entry name" value="Ribosomal_uL15_bac-type"/>
</dbReference>
<evidence type="ECO:0000256" key="3">
    <source>
        <dbReference type="ARBA" id="ARBA00023274"/>
    </source>
</evidence>
<feature type="compositionally biased region" description="Basic and acidic residues" evidence="5">
    <location>
        <begin position="210"/>
        <end position="231"/>
    </location>
</feature>
<dbReference type="AlphaFoldDB" id="K1X5C4"/>
<dbReference type="PANTHER" id="PTHR12934:SF11">
    <property type="entry name" value="LARGE RIBOSOMAL SUBUNIT PROTEIN UL15M"/>
    <property type="match status" value="1"/>
</dbReference>
<accession>K1X5C4</accession>
<evidence type="ECO:0000256" key="2">
    <source>
        <dbReference type="ARBA" id="ARBA00022980"/>
    </source>
</evidence>
<keyword evidence="4" id="KW-0694">RNA-binding</keyword>
<dbReference type="NCBIfam" id="TIGR01071">
    <property type="entry name" value="rplO_bact"/>
    <property type="match status" value="1"/>
</dbReference>
<evidence type="ECO:0000256" key="4">
    <source>
        <dbReference type="HAMAP-Rule" id="MF_01341"/>
    </source>
</evidence>
<dbReference type="HAMAP" id="MF_01341">
    <property type="entry name" value="Ribosomal_uL15"/>
    <property type="match status" value="1"/>
</dbReference>
<feature type="region of interest" description="Disordered" evidence="5">
    <location>
        <begin position="1"/>
        <end position="41"/>
    </location>
</feature>
<name>K1X5C4_9BACT</name>